<keyword evidence="2" id="KW-1185">Reference proteome</keyword>
<dbReference type="EMBL" id="CP002117">
    <property type="protein sequence ID" value="ADN35883.1"/>
    <property type="molecule type" value="Genomic_DNA"/>
</dbReference>
<dbReference type="eggNOG" id="arCOG11553">
    <property type="taxonomic scope" value="Archaea"/>
</dbReference>
<dbReference type="RefSeq" id="WP_013329061.1">
    <property type="nucleotide sequence ID" value="NC_014507.1"/>
</dbReference>
<reference evidence="1 2" key="1">
    <citation type="journal article" date="2010" name="Stand. Genomic Sci.">
        <title>Complete genome sequence of Methanoplanus petrolearius type strain (SEBR 4847).</title>
        <authorList>
            <person name="Brambilla E."/>
            <person name="Djao O.D."/>
            <person name="Daligault H."/>
            <person name="Lapidus A."/>
            <person name="Lucas S."/>
            <person name="Hammon N."/>
            <person name="Nolan M."/>
            <person name="Tice H."/>
            <person name="Cheng J.F."/>
            <person name="Han C."/>
            <person name="Tapia R."/>
            <person name="Goodwin L."/>
            <person name="Pitluck S."/>
            <person name="Liolios K."/>
            <person name="Ivanova N."/>
            <person name="Mavromatis K."/>
            <person name="Mikhailova N."/>
            <person name="Pati A."/>
            <person name="Chen A."/>
            <person name="Palaniappan K."/>
            <person name="Land M."/>
            <person name="Hauser L."/>
            <person name="Chang Y.J."/>
            <person name="Jeffries C.D."/>
            <person name="Rohde M."/>
            <person name="Spring S."/>
            <person name="Sikorski J."/>
            <person name="Goker M."/>
            <person name="Woyke T."/>
            <person name="Bristow J."/>
            <person name="Eisen J.A."/>
            <person name="Markowitz V."/>
            <person name="Hugenholtz P."/>
            <person name="Kyrpides N.C."/>
            <person name="Klenk H.P."/>
        </authorList>
    </citation>
    <scope>NUCLEOTIDE SEQUENCE [LARGE SCALE GENOMIC DNA]</scope>
    <source>
        <strain evidence="2">DSM 11571 / OCM 486 / SEBR 4847</strain>
    </source>
</reference>
<organism evidence="1 2">
    <name type="scientific">Methanolacinia petrolearia (strain DSM 11571 / OCM 486 / SEBR 4847)</name>
    <name type="common">Methanoplanus petrolearius</name>
    <dbReference type="NCBI Taxonomy" id="679926"/>
    <lineage>
        <taxon>Archaea</taxon>
        <taxon>Methanobacteriati</taxon>
        <taxon>Methanobacteriota</taxon>
        <taxon>Stenosarchaea group</taxon>
        <taxon>Methanomicrobia</taxon>
        <taxon>Methanomicrobiales</taxon>
        <taxon>Methanomicrobiaceae</taxon>
        <taxon>Methanolacinia</taxon>
    </lineage>
</organism>
<dbReference type="KEGG" id="mpi:Mpet_1117"/>
<evidence type="ECO:0000313" key="2">
    <source>
        <dbReference type="Proteomes" id="UP000006565"/>
    </source>
</evidence>
<dbReference type="AlphaFoldDB" id="E1RCY3"/>
<evidence type="ECO:0008006" key="3">
    <source>
        <dbReference type="Google" id="ProtNLM"/>
    </source>
</evidence>
<accession>E1RCY3</accession>
<gene>
    <name evidence="1" type="ordered locus">Mpet_1117</name>
</gene>
<name>E1RCY3_METP4</name>
<dbReference type="HOGENOM" id="CLU_2985717_0_0_2"/>
<sequence>MVLVGNGKITSAGKTNTKYLSVPAKLVMDSNFPFEEGEQVKITIDPENKRLIVEKIR</sequence>
<protein>
    <recommendedName>
        <fullName evidence="3">SpoVT-AbrB domain-containing protein</fullName>
    </recommendedName>
</protein>
<dbReference type="OrthoDB" id="109602at2157"/>
<dbReference type="Proteomes" id="UP000006565">
    <property type="component" value="Chromosome"/>
</dbReference>
<dbReference type="GeneID" id="58788805"/>
<proteinExistence type="predicted"/>
<evidence type="ECO:0000313" key="1">
    <source>
        <dbReference type="EMBL" id="ADN35883.1"/>
    </source>
</evidence>